<reference evidence="2 3" key="1">
    <citation type="submission" date="2024-09" db="EMBL/GenBank/DDBJ databases">
        <authorList>
            <person name="Sun Q."/>
            <person name="Mori K."/>
        </authorList>
    </citation>
    <scope>NUCLEOTIDE SEQUENCE [LARGE SCALE GENOMIC DNA]</scope>
    <source>
        <strain evidence="2 3">TBRC 0563</strain>
    </source>
</reference>
<dbReference type="Proteomes" id="UP001589627">
    <property type="component" value="Unassembled WGS sequence"/>
</dbReference>
<dbReference type="SUPFAM" id="SSF56112">
    <property type="entry name" value="Protein kinase-like (PK-like)"/>
    <property type="match status" value="1"/>
</dbReference>
<dbReference type="RefSeq" id="WP_378207336.1">
    <property type="nucleotide sequence ID" value="NZ_JBHLZP010000211.1"/>
</dbReference>
<name>A0ABV5YKK0_9ACTN</name>
<accession>A0ABV5YKK0</accession>
<organism evidence="2 3">
    <name type="scientific">Actinoallomurus acaciae</name>
    <dbReference type="NCBI Taxonomy" id="502577"/>
    <lineage>
        <taxon>Bacteria</taxon>
        <taxon>Bacillati</taxon>
        <taxon>Actinomycetota</taxon>
        <taxon>Actinomycetes</taxon>
        <taxon>Streptosporangiales</taxon>
        <taxon>Thermomonosporaceae</taxon>
        <taxon>Actinoallomurus</taxon>
    </lineage>
</organism>
<dbReference type="Gene3D" id="3.90.1200.10">
    <property type="match status" value="1"/>
</dbReference>
<proteinExistence type="predicted"/>
<evidence type="ECO:0000259" key="1">
    <source>
        <dbReference type="Pfam" id="PF01636"/>
    </source>
</evidence>
<protein>
    <submittedName>
        <fullName evidence="2">Phosphotransferase</fullName>
    </submittedName>
</protein>
<comment type="caution">
    <text evidence="2">The sequence shown here is derived from an EMBL/GenBank/DDBJ whole genome shotgun (WGS) entry which is preliminary data.</text>
</comment>
<evidence type="ECO:0000313" key="3">
    <source>
        <dbReference type="Proteomes" id="UP001589627"/>
    </source>
</evidence>
<keyword evidence="3" id="KW-1185">Reference proteome</keyword>
<dbReference type="InterPro" id="IPR002575">
    <property type="entry name" value="Aminoglycoside_PTrfase"/>
</dbReference>
<dbReference type="Pfam" id="PF01636">
    <property type="entry name" value="APH"/>
    <property type="match status" value="1"/>
</dbReference>
<sequence length="270" mass="29126">MTDDGDEPLAGGRMTRGVLRRGGRVLRPLGPWSEAVHEYLRHLESVGFPGAPRVLGVEGDREVLTYLDGEVAADPAWQPGRGHRLPAHARGDEALIGAGRLIRDLHEASRGFRPRRTAYRFHPCPPRPGQIISHGDLGPWNTVYRDGLPAAFIDFDGAGPVDPVDELAAAAWAFVPLTPDRRLREAGFDPLPDLPRRLRLFVDAYGPPDGPAVLPALRRSVLAGAERIATWPLSAADTAASLEYLAGELRWLHAVTPALERALGGPGTGA</sequence>
<gene>
    <name evidence="2" type="ORF">ACFFNX_25650</name>
</gene>
<evidence type="ECO:0000313" key="2">
    <source>
        <dbReference type="EMBL" id="MFB9835571.1"/>
    </source>
</evidence>
<dbReference type="InterPro" id="IPR011009">
    <property type="entry name" value="Kinase-like_dom_sf"/>
</dbReference>
<dbReference type="EMBL" id="JBHLZP010000211">
    <property type="protein sequence ID" value="MFB9835571.1"/>
    <property type="molecule type" value="Genomic_DNA"/>
</dbReference>
<feature type="domain" description="Aminoglycoside phosphotransferase" evidence="1">
    <location>
        <begin position="123"/>
        <end position="197"/>
    </location>
</feature>